<proteinExistence type="predicted"/>
<feature type="transmembrane region" description="Helical" evidence="1">
    <location>
        <begin position="149"/>
        <end position="170"/>
    </location>
</feature>
<evidence type="ECO:0000313" key="3">
    <source>
        <dbReference type="EMBL" id="GFP98420.1"/>
    </source>
</evidence>
<dbReference type="Gene3D" id="2.80.10.50">
    <property type="match status" value="1"/>
</dbReference>
<accession>A0A830CFJ3</accession>
<dbReference type="SUPFAM" id="SSF50405">
    <property type="entry name" value="Actin-crosslinking proteins"/>
    <property type="match status" value="1"/>
</dbReference>
<reference evidence="3" key="1">
    <citation type="submission" date="2020-07" db="EMBL/GenBank/DDBJ databases">
        <title>Ethylene signaling mediates host invasion by parasitic plants.</title>
        <authorList>
            <person name="Yoshida S."/>
        </authorList>
    </citation>
    <scope>NUCLEOTIDE SEQUENCE</scope>
    <source>
        <strain evidence="3">Okayama</strain>
    </source>
</reference>
<keyword evidence="1" id="KW-0472">Membrane</keyword>
<dbReference type="PANTHER" id="PTHR31205:SF69">
    <property type="entry name" value="ACTIN CROSS-LINKING PROTEIN (DUF569)"/>
    <property type="match status" value="1"/>
</dbReference>
<gene>
    <name evidence="3" type="ORF">PHJA_001985900</name>
</gene>
<protein>
    <recommendedName>
        <fullName evidence="2">DUF569 domain-containing protein</fullName>
    </recommendedName>
</protein>
<dbReference type="AlphaFoldDB" id="A0A830CFJ3"/>
<keyword evidence="1" id="KW-0812">Transmembrane</keyword>
<dbReference type="EMBL" id="BMAC01000526">
    <property type="protein sequence ID" value="GFP98420.1"/>
    <property type="molecule type" value="Genomic_DNA"/>
</dbReference>
<evidence type="ECO:0000256" key="1">
    <source>
        <dbReference type="SAM" id="Phobius"/>
    </source>
</evidence>
<evidence type="ECO:0000259" key="2">
    <source>
        <dbReference type="Pfam" id="PF04601"/>
    </source>
</evidence>
<sequence>MNSVNIIRLKSCYGKYLTASNQSFLLGMTGRKVLQTLPKRLDSSVEWGSVWDNGAVKLKTRYDRFLRANGGLPPWRNSVTHDVPHRTVTKEWVLWEVHVVDILPVAATPPPTTVVVGREEVLAPETRNDVCGGGGYSPAPASFSRHEVINFKLIFVLFVYYIVKVILRLYSTRIIRIW</sequence>
<keyword evidence="1" id="KW-1133">Transmembrane helix</keyword>
<organism evidence="3 4">
    <name type="scientific">Phtheirospermum japonicum</name>
    <dbReference type="NCBI Taxonomy" id="374723"/>
    <lineage>
        <taxon>Eukaryota</taxon>
        <taxon>Viridiplantae</taxon>
        <taxon>Streptophyta</taxon>
        <taxon>Embryophyta</taxon>
        <taxon>Tracheophyta</taxon>
        <taxon>Spermatophyta</taxon>
        <taxon>Magnoliopsida</taxon>
        <taxon>eudicotyledons</taxon>
        <taxon>Gunneridae</taxon>
        <taxon>Pentapetalae</taxon>
        <taxon>asterids</taxon>
        <taxon>lamiids</taxon>
        <taxon>Lamiales</taxon>
        <taxon>Orobanchaceae</taxon>
        <taxon>Orobanchaceae incertae sedis</taxon>
        <taxon>Phtheirospermum</taxon>
    </lineage>
</organism>
<comment type="caution">
    <text evidence="3">The sequence shown here is derived from an EMBL/GenBank/DDBJ whole genome shotgun (WGS) entry which is preliminary data.</text>
</comment>
<dbReference type="OrthoDB" id="2432302at2759"/>
<name>A0A830CFJ3_9LAMI</name>
<dbReference type="CDD" id="cd23340">
    <property type="entry name" value="beta-trefoil_FSCN_ACP-like"/>
    <property type="match status" value="1"/>
</dbReference>
<dbReference type="InterPro" id="IPR008999">
    <property type="entry name" value="Actin-crosslinking"/>
</dbReference>
<dbReference type="InterPro" id="IPR007679">
    <property type="entry name" value="DUF569"/>
</dbReference>
<dbReference type="Pfam" id="PF04601">
    <property type="entry name" value="DUF569"/>
    <property type="match status" value="1"/>
</dbReference>
<dbReference type="Proteomes" id="UP000653305">
    <property type="component" value="Unassembled WGS sequence"/>
</dbReference>
<keyword evidence="4" id="KW-1185">Reference proteome</keyword>
<dbReference type="PANTHER" id="PTHR31205">
    <property type="entry name" value="ACTIN CROSS-LINKING PROTEIN (DUF569)"/>
    <property type="match status" value="1"/>
</dbReference>
<feature type="domain" description="DUF569" evidence="2">
    <location>
        <begin position="2"/>
        <end position="95"/>
    </location>
</feature>
<evidence type="ECO:0000313" key="4">
    <source>
        <dbReference type="Proteomes" id="UP000653305"/>
    </source>
</evidence>